<evidence type="ECO:0000259" key="5">
    <source>
        <dbReference type="Pfam" id="PF08451"/>
    </source>
</evidence>
<dbReference type="Gene3D" id="3.20.20.140">
    <property type="entry name" value="Metal-dependent hydrolases"/>
    <property type="match status" value="2"/>
</dbReference>
<dbReference type="Pfam" id="PF08451">
    <property type="entry name" value="A_deaminase_N"/>
    <property type="match status" value="1"/>
</dbReference>
<comment type="cofactor">
    <cofactor evidence="1">
        <name>Zn(2+)</name>
        <dbReference type="ChEBI" id="CHEBI:29105"/>
    </cofactor>
</comment>
<protein>
    <recommendedName>
        <fullName evidence="8">Adenosine deaminase domain-containing protein</fullName>
    </recommendedName>
</protein>
<evidence type="ECO:0000256" key="1">
    <source>
        <dbReference type="ARBA" id="ARBA00001947"/>
    </source>
</evidence>
<evidence type="ECO:0000313" key="6">
    <source>
        <dbReference type="EMBL" id="KAH0561447.1"/>
    </source>
</evidence>
<sequence>MRKEKNHIFGAKLVLTSNEDLVDNLLKKFKKKEIDDAFLSKIKFLPAKNFIEAREDIEKTDVFKIIKKMPKGAALHAHATAIVSDKWIYENIHQRLPRFFREKGYSIVDRLDIIKPLINHVRFFFHAGETGWYGLETDENLLDAVLLNTTRVGHGYALLKHPKVLQLMKTKHIAVEVCPISNQVLGLVEDMRNHPASALFAKDFPVVISNDDPGLWGAKGLIHDFYEAFMGMMSLKAGLKALKQLALNSFYYSSMDDLQKQKTYDVWRLRWDIFINEIIDRYNLSK</sequence>
<evidence type="ECO:0000313" key="7">
    <source>
        <dbReference type="Proteomes" id="UP000826195"/>
    </source>
</evidence>
<dbReference type="Proteomes" id="UP000826195">
    <property type="component" value="Unassembled WGS sequence"/>
</dbReference>
<keyword evidence="3" id="KW-0378">Hydrolase</keyword>
<keyword evidence="7" id="KW-1185">Reference proteome</keyword>
<dbReference type="PANTHER" id="PTHR11409">
    <property type="entry name" value="ADENOSINE DEAMINASE"/>
    <property type="match status" value="1"/>
</dbReference>
<dbReference type="InterPro" id="IPR032466">
    <property type="entry name" value="Metal_Hydrolase"/>
</dbReference>
<dbReference type="GO" id="GO:0046103">
    <property type="term" value="P:inosine biosynthetic process"/>
    <property type="evidence" value="ECO:0007669"/>
    <property type="project" value="TreeGrafter"/>
</dbReference>
<proteinExistence type="predicted"/>
<reference evidence="6 7" key="1">
    <citation type="journal article" date="2021" name="J. Hered.">
        <title>A chromosome-level genome assembly of the parasitoid wasp, Cotesia glomerata (Hymenoptera: Braconidae).</title>
        <authorList>
            <person name="Pinto B.J."/>
            <person name="Weis J.J."/>
            <person name="Gamble T."/>
            <person name="Ode P.J."/>
            <person name="Paul R."/>
            <person name="Zaspel J.M."/>
        </authorList>
    </citation>
    <scope>NUCLEOTIDE SEQUENCE [LARGE SCALE GENOMIC DNA]</scope>
    <source>
        <strain evidence="6">CgM1</strain>
    </source>
</reference>
<dbReference type="Pfam" id="PF00962">
    <property type="entry name" value="A_deaminase"/>
    <property type="match status" value="1"/>
</dbReference>
<keyword evidence="2" id="KW-0479">Metal-binding</keyword>
<evidence type="ECO:0000256" key="3">
    <source>
        <dbReference type="ARBA" id="ARBA00022801"/>
    </source>
</evidence>
<dbReference type="InterPro" id="IPR006330">
    <property type="entry name" value="Ado/ade_deaminase"/>
</dbReference>
<evidence type="ECO:0008006" key="8">
    <source>
        <dbReference type="Google" id="ProtNLM"/>
    </source>
</evidence>
<feature type="domain" description="Adenosine/AMP deaminase N-terminal" evidence="5">
    <location>
        <begin position="1"/>
        <end position="66"/>
    </location>
</feature>
<dbReference type="AlphaFoldDB" id="A0AAV7IXB1"/>
<dbReference type="GO" id="GO:0004000">
    <property type="term" value="F:adenosine deaminase activity"/>
    <property type="evidence" value="ECO:0007669"/>
    <property type="project" value="TreeGrafter"/>
</dbReference>
<dbReference type="GO" id="GO:0005615">
    <property type="term" value="C:extracellular space"/>
    <property type="evidence" value="ECO:0007669"/>
    <property type="project" value="InterPro"/>
</dbReference>
<dbReference type="PANTHER" id="PTHR11409:SF39">
    <property type="entry name" value="ADENOSINE DEAMINASE 2"/>
    <property type="match status" value="1"/>
</dbReference>
<name>A0AAV7IXB1_COTGL</name>
<dbReference type="GO" id="GO:0046872">
    <property type="term" value="F:metal ion binding"/>
    <property type="evidence" value="ECO:0007669"/>
    <property type="project" value="UniProtKB-KW"/>
</dbReference>
<dbReference type="InterPro" id="IPR001365">
    <property type="entry name" value="A_deaminase_dom"/>
</dbReference>
<dbReference type="SUPFAM" id="SSF51556">
    <property type="entry name" value="Metallo-dependent hydrolases"/>
    <property type="match status" value="2"/>
</dbReference>
<evidence type="ECO:0000259" key="4">
    <source>
        <dbReference type="Pfam" id="PF00962"/>
    </source>
</evidence>
<evidence type="ECO:0000256" key="2">
    <source>
        <dbReference type="ARBA" id="ARBA00022723"/>
    </source>
</evidence>
<feature type="domain" description="Adenosine deaminase" evidence="4">
    <location>
        <begin position="120"/>
        <end position="263"/>
    </location>
</feature>
<dbReference type="GO" id="GO:0006154">
    <property type="term" value="P:adenosine catabolic process"/>
    <property type="evidence" value="ECO:0007669"/>
    <property type="project" value="TreeGrafter"/>
</dbReference>
<comment type="caution">
    <text evidence="6">The sequence shown here is derived from an EMBL/GenBank/DDBJ whole genome shotgun (WGS) entry which is preliminary data.</text>
</comment>
<accession>A0AAV7IXB1</accession>
<organism evidence="6 7">
    <name type="scientific">Cotesia glomerata</name>
    <name type="common">Lepidopteran parasitic wasp</name>
    <name type="synonym">Apanteles glomeratus</name>
    <dbReference type="NCBI Taxonomy" id="32391"/>
    <lineage>
        <taxon>Eukaryota</taxon>
        <taxon>Metazoa</taxon>
        <taxon>Ecdysozoa</taxon>
        <taxon>Arthropoda</taxon>
        <taxon>Hexapoda</taxon>
        <taxon>Insecta</taxon>
        <taxon>Pterygota</taxon>
        <taxon>Neoptera</taxon>
        <taxon>Endopterygota</taxon>
        <taxon>Hymenoptera</taxon>
        <taxon>Apocrita</taxon>
        <taxon>Ichneumonoidea</taxon>
        <taxon>Braconidae</taxon>
        <taxon>Microgastrinae</taxon>
        <taxon>Cotesia</taxon>
    </lineage>
</organism>
<dbReference type="EMBL" id="JAHXZJ010000374">
    <property type="protein sequence ID" value="KAH0561447.1"/>
    <property type="molecule type" value="Genomic_DNA"/>
</dbReference>
<dbReference type="InterPro" id="IPR013659">
    <property type="entry name" value="A_deaminase_N"/>
</dbReference>
<gene>
    <name evidence="6" type="ORF">KQX54_016885</name>
</gene>